<comment type="caution">
    <text evidence="2">The sequence shown here is derived from an EMBL/GenBank/DDBJ whole genome shotgun (WGS) entry which is preliminary data.</text>
</comment>
<evidence type="ECO:0000256" key="1">
    <source>
        <dbReference type="SAM" id="MobiDB-lite"/>
    </source>
</evidence>
<accession>A0ABV7MX17</accession>
<dbReference type="RefSeq" id="WP_378985438.1">
    <property type="nucleotide sequence ID" value="NZ_JBHRVD010000001.1"/>
</dbReference>
<evidence type="ECO:0000313" key="3">
    <source>
        <dbReference type="Proteomes" id="UP001595648"/>
    </source>
</evidence>
<evidence type="ECO:0000313" key="2">
    <source>
        <dbReference type="EMBL" id="MFC3326531.1"/>
    </source>
</evidence>
<dbReference type="Proteomes" id="UP001595648">
    <property type="component" value="Unassembled WGS sequence"/>
</dbReference>
<organism evidence="2 3">
    <name type="scientific">Mesorhizobium cantuariense</name>
    <dbReference type="NCBI Taxonomy" id="1300275"/>
    <lineage>
        <taxon>Bacteria</taxon>
        <taxon>Pseudomonadati</taxon>
        <taxon>Pseudomonadota</taxon>
        <taxon>Alphaproteobacteria</taxon>
        <taxon>Hyphomicrobiales</taxon>
        <taxon>Phyllobacteriaceae</taxon>
        <taxon>Mesorhizobium</taxon>
    </lineage>
</organism>
<keyword evidence="3" id="KW-1185">Reference proteome</keyword>
<feature type="compositionally biased region" description="Low complexity" evidence="1">
    <location>
        <begin position="10"/>
        <end position="40"/>
    </location>
</feature>
<sequence>MAKKAEPKSKIAAPAAKATAAPPRAASKASASSRRSGPAPVYQNKPAGASFFELSRLMVVGIDSAKGQLIQKAQTSPNGSWPSAWSFIAPGAWVIMTAGLTKDGRVAVVAQPSGTTNLSFITEDANQVGPIDKWNKPVVIGAPPGATSYQKLSMANDADGRIEIFLTDNQGRIWWIYQNPDQIVQVQKTITPPGTKTPIVVTVDVLAPPAKPWSDWIQIPGGLVTVTAIRQGDGRIALFGINSNLHLYRCQQAKAQALKAADWTGWVQIDTSQTGGFTEMAPVIGPLGAANLFALTQKGQVLHTRQQPAGSDTWTQWATTGYSRVPKYTLAAGIQGDGDIVLVSSDQQRVHEFNAQWDAYTQNWSGWRDFGNSLYATRLTLNYNADGRLALFSLIAMPDGTNGLWTLNQMAIDSSEWEYDWTNLTTDNLKQIVVVRDLTPPV</sequence>
<dbReference type="EMBL" id="JBHRVD010000001">
    <property type="protein sequence ID" value="MFC3326531.1"/>
    <property type="molecule type" value="Genomic_DNA"/>
</dbReference>
<gene>
    <name evidence="2" type="ORF">ACFOJ9_32955</name>
</gene>
<feature type="region of interest" description="Disordered" evidence="1">
    <location>
        <begin position="1"/>
        <end position="42"/>
    </location>
</feature>
<dbReference type="SUPFAM" id="SSF89372">
    <property type="entry name" value="Fucose-specific lectin"/>
    <property type="match status" value="2"/>
</dbReference>
<protein>
    <recommendedName>
        <fullName evidence="4">WD40 repeat domain-containing protein</fullName>
    </recommendedName>
</protein>
<evidence type="ECO:0008006" key="4">
    <source>
        <dbReference type="Google" id="ProtNLM"/>
    </source>
</evidence>
<name>A0ABV7MX17_9HYPH</name>
<reference evidence="3" key="1">
    <citation type="journal article" date="2019" name="Int. J. Syst. Evol. Microbiol.">
        <title>The Global Catalogue of Microorganisms (GCM) 10K type strain sequencing project: providing services to taxonomists for standard genome sequencing and annotation.</title>
        <authorList>
            <consortium name="The Broad Institute Genomics Platform"/>
            <consortium name="The Broad Institute Genome Sequencing Center for Infectious Disease"/>
            <person name="Wu L."/>
            <person name="Ma J."/>
        </authorList>
    </citation>
    <scope>NUCLEOTIDE SEQUENCE [LARGE SCALE GENOMIC DNA]</scope>
    <source>
        <strain evidence="3">ICMP 19515</strain>
    </source>
</reference>
<proteinExistence type="predicted"/>